<keyword evidence="4" id="KW-1185">Reference proteome</keyword>
<dbReference type="GO" id="GO:0036064">
    <property type="term" value="C:ciliary basal body"/>
    <property type="evidence" value="ECO:0007669"/>
    <property type="project" value="TreeGrafter"/>
</dbReference>
<accession>A0AB34K9Y6</accession>
<evidence type="ECO:0000256" key="2">
    <source>
        <dbReference type="SAM" id="MobiDB-lite"/>
    </source>
</evidence>
<feature type="region of interest" description="Disordered" evidence="2">
    <location>
        <begin position="713"/>
        <end position="747"/>
    </location>
</feature>
<dbReference type="PANTHER" id="PTHR39063:SF1">
    <property type="entry name" value="OFD1 CENTRIOLE AND CENTRIOLAR SATELLITE PROTEIN"/>
    <property type="match status" value="1"/>
</dbReference>
<evidence type="ECO:0000256" key="1">
    <source>
        <dbReference type="SAM" id="Coils"/>
    </source>
</evidence>
<dbReference type="AlphaFoldDB" id="A0AB34K9Y6"/>
<dbReference type="GO" id="GO:0005813">
    <property type="term" value="C:centrosome"/>
    <property type="evidence" value="ECO:0007669"/>
    <property type="project" value="TreeGrafter"/>
</dbReference>
<dbReference type="PANTHER" id="PTHR39063">
    <property type="entry name" value="ORAL-FACIAL-DIGITAL SYNDROME 1 PROTEIN HOMOLOG"/>
    <property type="match status" value="1"/>
</dbReference>
<feature type="compositionally biased region" description="Basic and acidic residues" evidence="2">
    <location>
        <begin position="857"/>
        <end position="904"/>
    </location>
</feature>
<feature type="compositionally biased region" description="Basic and acidic residues" evidence="2">
    <location>
        <begin position="942"/>
        <end position="1029"/>
    </location>
</feature>
<evidence type="ECO:0000313" key="3">
    <source>
        <dbReference type="EMBL" id="KAL1529948.1"/>
    </source>
</evidence>
<feature type="compositionally biased region" description="Basic and acidic residues" evidence="2">
    <location>
        <begin position="831"/>
        <end position="850"/>
    </location>
</feature>
<feature type="compositionally biased region" description="Basic and acidic residues" evidence="2">
    <location>
        <begin position="1067"/>
        <end position="1099"/>
    </location>
</feature>
<feature type="region of interest" description="Disordered" evidence="2">
    <location>
        <begin position="569"/>
        <end position="597"/>
    </location>
</feature>
<feature type="compositionally biased region" description="Low complexity" evidence="2">
    <location>
        <begin position="1100"/>
        <end position="1110"/>
    </location>
</feature>
<dbReference type="GO" id="GO:0060287">
    <property type="term" value="P:epithelial cilium movement involved in determination of left/right asymmetry"/>
    <property type="evidence" value="ECO:0007669"/>
    <property type="project" value="TreeGrafter"/>
</dbReference>
<feature type="compositionally biased region" description="Basic and acidic residues" evidence="2">
    <location>
        <begin position="1136"/>
        <end position="1149"/>
    </location>
</feature>
<feature type="compositionally biased region" description="Basic and acidic residues" evidence="2">
    <location>
        <begin position="1037"/>
        <end position="1059"/>
    </location>
</feature>
<evidence type="ECO:0000313" key="4">
    <source>
        <dbReference type="Proteomes" id="UP001515480"/>
    </source>
</evidence>
<dbReference type="InterPro" id="IPR006594">
    <property type="entry name" value="LisH"/>
</dbReference>
<feature type="compositionally biased region" description="Basic and acidic residues" evidence="2">
    <location>
        <begin position="1111"/>
        <end position="1125"/>
    </location>
</feature>
<proteinExistence type="predicted"/>
<sequence length="1210" mass="133567">MATDFESFRGQLISTLKAKGTLDTLKTQLRTELVNEIRLKGKLSSASPASATIEARALDSLVLSHLRAMRYEYASSVLVPEARLSDHVMSDADACRVFRTELNRVKPDGAPGSTLLQLLIAGATQRPAALLESSTQTEASDGATMELMLEQVDRKMQSHLASGDGMWPLHALEDHMLKYQKEADARCESKLQAEIIHLREVELHKIRAEERVSAKAEIERVLGEQKHYYAAQQNSLRTREARAVEAMRKREADFEASCYEHRQKMLMEIEALRTREKQHLAEMEARQRELTAAERRLEAQRALDQQQAASVARSREIELERANDELVRAARDHQQEKKHAMLEIGRQQQALADERASAERERDAAAVARAVLTREELAETKDKLRETETALARTASELHAMQAKVPVLQEERVQLLTRISERDAALKMSQDRCASLTEELAAVEKRMSVQGTSGLPYDQAASIDHGVAFARLQAEHQSELRKAREQTRVALEEQRAHFEKMLRDAANEHGELSQVVREQAAQIHSLRTYSCSETYTGQASHVAESRSDGAAHSSAYASAPAACADLHHSKSTSAPAERASRSCAAGGTHHSLPPYAPPNVAIAAAASEAASHGLDREFRGEPEPDPFVASFEQSKAKLRDLDHKNAELQKVCRRFLSSSGCVSVRPSHTLCATAEQLWSATSTEQGEVRELPKLQPLPWHHPSANRWAITRSEAEKAAAPQDSRHIPEASEKSNTFQASDRSKLQEAHYTTKSEAFGLRSQPMAVGEHIAAGVSRQEARTAFGHAEIAWETESAGLRKEAESVKEAVEASREDEAARSSREAEAEPGAAKKARETGAAREAGAEAARKAGETMAAREAQEAEAAREAEAEAARKARQAELAREADAEAARKAREAKAEAEAARKALDAEVAFKAEAEASMQALEAEAEAARKARDAGAALKAKADAEASEKAREAEAEAARRARQEEAARKAEAEAEASRKAREAEAEAARKAREEVAAREAEARADASRKAREAEAEAARKAREEEAARQAATEAEASRRAREAEAEAARKSREEEAARAAATEAEASRKAREAEAEAARKARELSALKQREQADAERNANAAKAAEAARAAEEAREAELEKKRALFAAEAAEEEAQRQRERDEEMKRLLATQQQEQRRDERAREEAAREKKEREERLRAQQEKMRLRKEEEQERKAAEARPVEPSAWA</sequence>
<comment type="caution">
    <text evidence="3">The sequence shown here is derived from an EMBL/GenBank/DDBJ whole genome shotgun (WGS) entry which is preliminary data.</text>
</comment>
<evidence type="ECO:0008006" key="5">
    <source>
        <dbReference type="Google" id="ProtNLM"/>
    </source>
</evidence>
<feature type="compositionally biased region" description="Basic and acidic residues" evidence="2">
    <location>
        <begin position="713"/>
        <end position="731"/>
    </location>
</feature>
<protein>
    <recommendedName>
        <fullName evidence="5">LisH domain-containing protein</fullName>
    </recommendedName>
</protein>
<organism evidence="3 4">
    <name type="scientific">Prymnesium parvum</name>
    <name type="common">Toxic golden alga</name>
    <dbReference type="NCBI Taxonomy" id="97485"/>
    <lineage>
        <taxon>Eukaryota</taxon>
        <taxon>Haptista</taxon>
        <taxon>Haptophyta</taxon>
        <taxon>Prymnesiophyceae</taxon>
        <taxon>Prymnesiales</taxon>
        <taxon>Prymnesiaceae</taxon>
        <taxon>Prymnesium</taxon>
    </lineage>
</organism>
<feature type="coiled-coil region" evidence="1">
    <location>
        <begin position="370"/>
        <end position="446"/>
    </location>
</feature>
<reference evidence="3 4" key="1">
    <citation type="journal article" date="2024" name="Science">
        <title>Giant polyketide synthase enzymes in the biosynthesis of giant marine polyether toxins.</title>
        <authorList>
            <person name="Fallon T.R."/>
            <person name="Shende V.V."/>
            <person name="Wierzbicki I.H."/>
            <person name="Pendleton A.L."/>
            <person name="Watervoot N.F."/>
            <person name="Auber R.P."/>
            <person name="Gonzalez D.J."/>
            <person name="Wisecaver J.H."/>
            <person name="Moore B.S."/>
        </authorList>
    </citation>
    <scope>NUCLEOTIDE SEQUENCE [LARGE SCALE GENOMIC DNA]</scope>
    <source>
        <strain evidence="3 4">12B1</strain>
    </source>
</reference>
<feature type="coiled-coil region" evidence="1">
    <location>
        <begin position="266"/>
        <end position="343"/>
    </location>
</feature>
<gene>
    <name evidence="3" type="ORF">AB1Y20_000876</name>
</gene>
<feature type="region of interest" description="Disordered" evidence="2">
    <location>
        <begin position="793"/>
        <end position="904"/>
    </location>
</feature>
<name>A0AB34K9Y6_PRYPA</name>
<keyword evidence="1" id="KW-0175">Coiled coil</keyword>
<dbReference type="PROSITE" id="PS50896">
    <property type="entry name" value="LISH"/>
    <property type="match status" value="1"/>
</dbReference>
<dbReference type="EMBL" id="JBGBPQ010000001">
    <property type="protein sequence ID" value="KAL1529948.1"/>
    <property type="molecule type" value="Genomic_DNA"/>
</dbReference>
<feature type="compositionally biased region" description="Basic and acidic residues" evidence="2">
    <location>
        <begin position="795"/>
        <end position="823"/>
    </location>
</feature>
<dbReference type="Proteomes" id="UP001515480">
    <property type="component" value="Unassembled WGS sequence"/>
</dbReference>
<dbReference type="GO" id="GO:0005576">
    <property type="term" value="C:extracellular region"/>
    <property type="evidence" value="ECO:0007669"/>
    <property type="project" value="GOC"/>
</dbReference>
<feature type="compositionally biased region" description="Basic and acidic residues" evidence="2">
    <location>
        <begin position="1157"/>
        <end position="1203"/>
    </location>
</feature>
<feature type="region of interest" description="Disordered" evidence="2">
    <location>
        <begin position="920"/>
        <end position="1210"/>
    </location>
</feature>
<dbReference type="InterPro" id="IPR055289">
    <property type="entry name" value="OFD1"/>
</dbReference>